<organism evidence="2 3">
    <name type="scientific">Allofournierella massiliensis</name>
    <dbReference type="NCBI Taxonomy" id="1650663"/>
    <lineage>
        <taxon>Bacteria</taxon>
        <taxon>Bacillati</taxon>
        <taxon>Bacillota</taxon>
        <taxon>Clostridia</taxon>
        <taxon>Eubacteriales</taxon>
        <taxon>Oscillospiraceae</taxon>
        <taxon>Allofournierella</taxon>
    </lineage>
</organism>
<feature type="chain" id="PRO_5039472214" evidence="1">
    <location>
        <begin position="26"/>
        <end position="449"/>
    </location>
</feature>
<dbReference type="PROSITE" id="PS51257">
    <property type="entry name" value="PROKAR_LIPOPROTEIN"/>
    <property type="match status" value="1"/>
</dbReference>
<evidence type="ECO:0000256" key="1">
    <source>
        <dbReference type="SAM" id="SignalP"/>
    </source>
</evidence>
<proteinExistence type="predicted"/>
<accession>A0A4R1QTY5</accession>
<dbReference type="OrthoDB" id="1835128at2"/>
<keyword evidence="1" id="KW-0732">Signal</keyword>
<dbReference type="EMBL" id="SLUM01000010">
    <property type="protein sequence ID" value="TCL57348.1"/>
    <property type="molecule type" value="Genomic_DNA"/>
</dbReference>
<dbReference type="RefSeq" id="WP_058965170.1">
    <property type="nucleotide sequence ID" value="NZ_CABKVM010000017.1"/>
</dbReference>
<dbReference type="AlphaFoldDB" id="A0A4R1QTY5"/>
<dbReference type="STRING" id="1650663.GCA_001486665_02142"/>
<dbReference type="Gene3D" id="3.40.190.10">
    <property type="entry name" value="Periplasmic binding protein-like II"/>
    <property type="match status" value="1"/>
</dbReference>
<dbReference type="SUPFAM" id="SSF53850">
    <property type="entry name" value="Periplasmic binding protein-like II"/>
    <property type="match status" value="1"/>
</dbReference>
<dbReference type="Proteomes" id="UP000295184">
    <property type="component" value="Unassembled WGS sequence"/>
</dbReference>
<evidence type="ECO:0000313" key="2">
    <source>
        <dbReference type="EMBL" id="TCL57348.1"/>
    </source>
</evidence>
<gene>
    <name evidence="2" type="ORF">EDD77_11023</name>
</gene>
<sequence>MLRTRIVSCLLAAGLLLGLGCGCTAQPAEETTQEDVMVICAELRDYRNVMKGVNYYAVRYYPNAQFEMLWLPDPQVDPEGREQLIRQLRTQIMAGKGPDVFLLRGTDSLLNPSDSSEYLFEDLHKAQTAGLFCNLTELLSEADFAALIPALEQYKTNNEPLYLLPLGYLPLTVSYTDQTADTFARVAQSTSPLLDYLPELINAAGQANEDALSGLTRALPLAGGTGDLSETIDRADFVELLRLQKQLMQSGTASQPMISSLKKGLTGGEFLCWTGMPLYDPFLEQASLLAAQNSEPYFAAVPNLEGGVTGMATSYVGVRANSTHLDQARELIQTLLSEHVQTWETNFPNPGYRELSSADQGLPVCKTALAAMLRDRNRYGPSGGFVWGEISDSTIARYEEFQNSVTDITLVDRRFERYLTICAPYFAGTQSEELTLEALQQEFVIYADE</sequence>
<comment type="caution">
    <text evidence="2">The sequence shown here is derived from an EMBL/GenBank/DDBJ whole genome shotgun (WGS) entry which is preliminary data.</text>
</comment>
<evidence type="ECO:0000313" key="3">
    <source>
        <dbReference type="Proteomes" id="UP000295184"/>
    </source>
</evidence>
<protein>
    <submittedName>
        <fullName evidence="2">ABC-type glycerol-3-phosphate transport system substrate-binding protein</fullName>
    </submittedName>
</protein>
<name>A0A4R1QTY5_9FIRM</name>
<feature type="signal peptide" evidence="1">
    <location>
        <begin position="1"/>
        <end position="25"/>
    </location>
</feature>
<reference evidence="2 3" key="1">
    <citation type="submission" date="2019-03" db="EMBL/GenBank/DDBJ databases">
        <title>Genomic Encyclopedia of Type Strains, Phase IV (KMG-IV): sequencing the most valuable type-strain genomes for metagenomic binning, comparative biology and taxonomic classification.</title>
        <authorList>
            <person name="Goeker M."/>
        </authorList>
    </citation>
    <scope>NUCLEOTIDE SEQUENCE [LARGE SCALE GENOMIC DNA]</scope>
    <source>
        <strain evidence="2 3">DSM 100451</strain>
    </source>
</reference>